<proteinExistence type="predicted"/>
<evidence type="ECO:0000313" key="1">
    <source>
        <dbReference type="EMBL" id="KYP76090.1"/>
    </source>
</evidence>
<organism evidence="1 2">
    <name type="scientific">Cajanus cajan</name>
    <name type="common">Pigeon pea</name>
    <name type="synonym">Cajanus indicus</name>
    <dbReference type="NCBI Taxonomy" id="3821"/>
    <lineage>
        <taxon>Eukaryota</taxon>
        <taxon>Viridiplantae</taxon>
        <taxon>Streptophyta</taxon>
        <taxon>Embryophyta</taxon>
        <taxon>Tracheophyta</taxon>
        <taxon>Spermatophyta</taxon>
        <taxon>Magnoliopsida</taxon>
        <taxon>eudicotyledons</taxon>
        <taxon>Gunneridae</taxon>
        <taxon>Pentapetalae</taxon>
        <taxon>rosids</taxon>
        <taxon>fabids</taxon>
        <taxon>Fabales</taxon>
        <taxon>Fabaceae</taxon>
        <taxon>Papilionoideae</taxon>
        <taxon>50 kb inversion clade</taxon>
        <taxon>NPAAA clade</taxon>
        <taxon>indigoferoid/millettioid clade</taxon>
        <taxon>Phaseoleae</taxon>
        <taxon>Cajanus</taxon>
    </lineage>
</organism>
<sequence>MILVEIGEPSFRRAHFDEASNEAELRTNLDTAEEIRDRALGVAEATKQHYKRRFGKQGKLILPTPETILQRDKCV</sequence>
<keyword evidence="2" id="KW-1185">Reference proteome</keyword>
<accession>A0A151U9U1</accession>
<name>A0A151U9U1_CAJCA</name>
<reference evidence="1 2" key="1">
    <citation type="journal article" date="2012" name="Nat. Biotechnol.">
        <title>Draft genome sequence of pigeonpea (Cajanus cajan), an orphan legume crop of resource-poor farmers.</title>
        <authorList>
            <person name="Varshney R.K."/>
            <person name="Chen W."/>
            <person name="Li Y."/>
            <person name="Bharti A.K."/>
            <person name="Saxena R.K."/>
            <person name="Schlueter J.A."/>
            <person name="Donoghue M.T."/>
            <person name="Azam S."/>
            <person name="Fan G."/>
            <person name="Whaley A.M."/>
            <person name="Farmer A.D."/>
            <person name="Sheridan J."/>
            <person name="Iwata A."/>
            <person name="Tuteja R."/>
            <person name="Penmetsa R.V."/>
            <person name="Wu W."/>
            <person name="Upadhyaya H.D."/>
            <person name="Yang S.P."/>
            <person name="Shah T."/>
            <person name="Saxena K.B."/>
            <person name="Michael T."/>
            <person name="McCombie W.R."/>
            <person name="Yang B."/>
            <person name="Zhang G."/>
            <person name="Yang H."/>
            <person name="Wang J."/>
            <person name="Spillane C."/>
            <person name="Cook D.R."/>
            <person name="May G.D."/>
            <person name="Xu X."/>
            <person name="Jackson S.A."/>
        </authorList>
    </citation>
    <scope>NUCLEOTIDE SEQUENCE [LARGE SCALE GENOMIC DNA]</scope>
    <source>
        <strain evidence="2">cv. Asha</strain>
    </source>
</reference>
<gene>
    <name evidence="1" type="ORF">KK1_020313</name>
</gene>
<protein>
    <submittedName>
        <fullName evidence="1">Uncharacterized protein</fullName>
    </submittedName>
</protein>
<dbReference type="AlphaFoldDB" id="A0A151U9U1"/>
<dbReference type="EMBL" id="CM003603">
    <property type="protein sequence ID" value="KYP76090.1"/>
    <property type="molecule type" value="Genomic_DNA"/>
</dbReference>
<dbReference type="Gramene" id="C.cajan_19731.t">
    <property type="protein sequence ID" value="C.cajan_19731.t.cds1"/>
    <property type="gene ID" value="C.cajan_19731"/>
</dbReference>
<evidence type="ECO:0000313" key="2">
    <source>
        <dbReference type="Proteomes" id="UP000075243"/>
    </source>
</evidence>
<dbReference type="Proteomes" id="UP000075243">
    <property type="component" value="Chromosome 1"/>
</dbReference>